<dbReference type="STRING" id="1802397.A3J43_01120"/>
<evidence type="ECO:0000313" key="2">
    <source>
        <dbReference type="EMBL" id="OGL79337.1"/>
    </source>
</evidence>
<keyword evidence="1" id="KW-0472">Membrane</keyword>
<reference evidence="2 3" key="1">
    <citation type="journal article" date="2016" name="Nat. Commun.">
        <title>Thousands of microbial genomes shed light on interconnected biogeochemical processes in an aquifer system.</title>
        <authorList>
            <person name="Anantharaman K."/>
            <person name="Brown C.T."/>
            <person name="Hug L.A."/>
            <person name="Sharon I."/>
            <person name="Castelle C.J."/>
            <person name="Probst A.J."/>
            <person name="Thomas B.C."/>
            <person name="Singh A."/>
            <person name="Wilkins M.J."/>
            <person name="Karaoz U."/>
            <person name="Brodie E.L."/>
            <person name="Williams K.H."/>
            <person name="Hubbard S.S."/>
            <person name="Banfield J.F."/>
        </authorList>
    </citation>
    <scope>NUCLEOTIDE SEQUENCE [LARGE SCALE GENOMIC DNA]</scope>
</reference>
<comment type="caution">
    <text evidence="2">The sequence shown here is derived from an EMBL/GenBank/DDBJ whole genome shotgun (WGS) entry which is preliminary data.</text>
</comment>
<accession>A0A1F7UNR6</accession>
<feature type="transmembrane region" description="Helical" evidence="1">
    <location>
        <begin position="76"/>
        <end position="99"/>
    </location>
</feature>
<dbReference type="EMBL" id="MGEF01000011">
    <property type="protein sequence ID" value="OGL79337.1"/>
    <property type="molecule type" value="Genomic_DNA"/>
</dbReference>
<dbReference type="Proteomes" id="UP000176604">
    <property type="component" value="Unassembled WGS sequence"/>
</dbReference>
<feature type="transmembrane region" description="Helical" evidence="1">
    <location>
        <begin position="38"/>
        <end position="64"/>
    </location>
</feature>
<keyword evidence="1" id="KW-0812">Transmembrane</keyword>
<organism evidence="2 3">
    <name type="scientific">Candidatus Uhrbacteria bacterium RIFCSPHIGHO2_12_FULL_54_23</name>
    <dbReference type="NCBI Taxonomy" id="1802397"/>
    <lineage>
        <taxon>Bacteria</taxon>
        <taxon>Candidatus Uhriibacteriota</taxon>
    </lineage>
</organism>
<gene>
    <name evidence="2" type="ORF">A3J43_01120</name>
</gene>
<protein>
    <submittedName>
        <fullName evidence="2">Uncharacterized protein</fullName>
    </submittedName>
</protein>
<dbReference type="AlphaFoldDB" id="A0A1F7UNR6"/>
<name>A0A1F7UNR6_9BACT</name>
<sequence>MTTRVWLRITGGAVLAISAAFAFEAFRRWGSLHTVSSPVLTIALAYGLPLIPLAAAIIVLFPLTRAEGSPRWISRAILFFCGAAAGIFLFSGISSHIVLSLLSG</sequence>
<keyword evidence="1" id="KW-1133">Transmembrane helix</keyword>
<evidence type="ECO:0000313" key="3">
    <source>
        <dbReference type="Proteomes" id="UP000176604"/>
    </source>
</evidence>
<proteinExistence type="predicted"/>
<evidence type="ECO:0000256" key="1">
    <source>
        <dbReference type="SAM" id="Phobius"/>
    </source>
</evidence>